<evidence type="ECO:0000313" key="2">
    <source>
        <dbReference type="EMBL" id="CDC70542.1"/>
    </source>
</evidence>
<dbReference type="EMBL" id="CBFV010000019">
    <property type="protein sequence ID" value="CDC70542.1"/>
    <property type="molecule type" value="Genomic_DNA"/>
</dbReference>
<comment type="caution">
    <text evidence="2">The sequence shown here is derived from an EMBL/GenBank/DDBJ whole genome shotgun (WGS) entry which is preliminary data.</text>
</comment>
<dbReference type="Proteomes" id="UP000018162">
    <property type="component" value="Unassembled WGS sequence"/>
</dbReference>
<keyword evidence="1" id="KW-1133">Transmembrane helix</keyword>
<keyword evidence="1" id="KW-0812">Transmembrane</keyword>
<proteinExistence type="predicted"/>
<sequence>MPYYGYGGSEIFCKMENRGDVAATVWFIYEILGVISIIVFVVIIRANK</sequence>
<keyword evidence="1" id="KW-0472">Membrane</keyword>
<name>R6UID2_9FIRM</name>
<evidence type="ECO:0000256" key="1">
    <source>
        <dbReference type="SAM" id="Phobius"/>
    </source>
</evidence>
<evidence type="ECO:0000313" key="3">
    <source>
        <dbReference type="Proteomes" id="UP000018162"/>
    </source>
</evidence>
<feature type="transmembrane region" description="Helical" evidence="1">
    <location>
        <begin position="25"/>
        <end position="44"/>
    </location>
</feature>
<reference evidence="2" key="1">
    <citation type="submission" date="2012-11" db="EMBL/GenBank/DDBJ databases">
        <title>Dependencies among metagenomic species, viruses, plasmids and units of genetic variation.</title>
        <authorList>
            <person name="Nielsen H.B."/>
            <person name="Almeida M."/>
            <person name="Juncker A.S."/>
            <person name="Rasmussen S."/>
            <person name="Li J."/>
            <person name="Sunagawa S."/>
            <person name="Plichta D."/>
            <person name="Gautier L."/>
            <person name="Le Chatelier E."/>
            <person name="Peletier E."/>
            <person name="Bonde I."/>
            <person name="Nielsen T."/>
            <person name="Manichanh C."/>
            <person name="Arumugam M."/>
            <person name="Batto J."/>
            <person name="Santos M.B.Q.D."/>
            <person name="Blom N."/>
            <person name="Borruel N."/>
            <person name="Burgdorf K.S."/>
            <person name="Boumezbeur F."/>
            <person name="Casellas F."/>
            <person name="Dore J."/>
            <person name="Guarner F."/>
            <person name="Hansen T."/>
            <person name="Hildebrand F."/>
            <person name="Kaas R.S."/>
            <person name="Kennedy S."/>
            <person name="Kristiansen K."/>
            <person name="Kultima J.R."/>
            <person name="Leonard P."/>
            <person name="Levenez F."/>
            <person name="Lund O."/>
            <person name="Moumen B."/>
            <person name="Le Paslier D."/>
            <person name="Pons N."/>
            <person name="Pedersen O."/>
            <person name="Prifti E."/>
            <person name="Qin J."/>
            <person name="Raes J."/>
            <person name="Tap J."/>
            <person name="Tims S."/>
            <person name="Ussery D.W."/>
            <person name="Yamada T."/>
            <person name="MetaHit consortium"/>
            <person name="Renault P."/>
            <person name="Sicheritz-Ponten T."/>
            <person name="Bork P."/>
            <person name="Wang J."/>
            <person name="Brunak S."/>
            <person name="Ehrlich S.D."/>
        </authorList>
    </citation>
    <scope>NUCLEOTIDE SEQUENCE [LARGE SCALE GENOMIC DNA]</scope>
</reference>
<dbReference type="AlphaFoldDB" id="R6UID2"/>
<gene>
    <name evidence="2" type="ORF">BN626_00295</name>
</gene>
<organism evidence="2 3">
    <name type="scientific">Agathobacter rectalis CAG:36</name>
    <dbReference type="NCBI Taxonomy" id="1263079"/>
    <lineage>
        <taxon>Bacteria</taxon>
        <taxon>Bacillati</taxon>
        <taxon>Bacillota</taxon>
        <taxon>Clostridia</taxon>
        <taxon>Lachnospirales</taxon>
        <taxon>Lachnospiraceae</taxon>
        <taxon>Agathobacter</taxon>
    </lineage>
</organism>
<accession>R6UID2</accession>
<protein>
    <submittedName>
        <fullName evidence="2">Uncharacterized protein</fullName>
    </submittedName>
</protein>